<dbReference type="KEGG" id="tut:107368538"/>
<evidence type="ECO:0008006" key="4">
    <source>
        <dbReference type="Google" id="ProtNLM"/>
    </source>
</evidence>
<organism evidence="2 3">
    <name type="scientific">Tetranychus urticae</name>
    <name type="common">Two-spotted spider mite</name>
    <dbReference type="NCBI Taxonomy" id="32264"/>
    <lineage>
        <taxon>Eukaryota</taxon>
        <taxon>Metazoa</taxon>
        <taxon>Ecdysozoa</taxon>
        <taxon>Arthropoda</taxon>
        <taxon>Chelicerata</taxon>
        <taxon>Arachnida</taxon>
        <taxon>Acari</taxon>
        <taxon>Acariformes</taxon>
        <taxon>Trombidiformes</taxon>
        <taxon>Prostigmata</taxon>
        <taxon>Eleutherengona</taxon>
        <taxon>Raphignathae</taxon>
        <taxon>Tetranychoidea</taxon>
        <taxon>Tetranychidae</taxon>
        <taxon>Tetranychus</taxon>
    </lineage>
</organism>
<dbReference type="EnsemblMetazoa" id="tetur01g01010.1">
    <property type="protein sequence ID" value="tetur01g01010.1"/>
    <property type="gene ID" value="tetur01g01010"/>
</dbReference>
<feature type="signal peptide" evidence="1">
    <location>
        <begin position="1"/>
        <end position="19"/>
    </location>
</feature>
<gene>
    <name evidence="2" type="primary">107368538</name>
</gene>
<keyword evidence="3" id="KW-1185">Reference proteome</keyword>
<reference evidence="3" key="1">
    <citation type="submission" date="2011-08" db="EMBL/GenBank/DDBJ databases">
        <authorList>
            <person name="Rombauts S."/>
        </authorList>
    </citation>
    <scope>NUCLEOTIDE SEQUENCE</scope>
    <source>
        <strain evidence="3">London</strain>
    </source>
</reference>
<dbReference type="OrthoDB" id="10420672at2759"/>
<dbReference type="Proteomes" id="UP000015104">
    <property type="component" value="Unassembled WGS sequence"/>
</dbReference>
<feature type="chain" id="PRO_5004580505" description="Secreted protein" evidence="1">
    <location>
        <begin position="20"/>
        <end position="254"/>
    </location>
</feature>
<sequence>MKVTITIITVVAFATLTSAASNEFEQRLSSLQSTLSSAWEKASNNGNAGKLINQALKTLKTASLAGESDAAKKAIARIERLVPSLDNLINNGPSTRASLVSTMASLVGERKELIGSLLDQTSNKMDKGGNGPWGLILKVAGDFVRNQLLADENIRNMTYKAADTLDMIEDAVALLNNFSGGMNPMLNMVASAVETLDAASDTLLNREKDDDSKNIIVSKVISMLYKVKNTQNQASYDAINKVCAKLHTAQDKSN</sequence>
<protein>
    <recommendedName>
        <fullName evidence="4">Secreted protein</fullName>
    </recommendedName>
</protein>
<evidence type="ECO:0000313" key="2">
    <source>
        <dbReference type="EnsemblMetazoa" id="tetur01g01010.1"/>
    </source>
</evidence>
<dbReference type="EMBL" id="CAEY01000432">
    <property type="status" value="NOT_ANNOTATED_CDS"/>
    <property type="molecule type" value="Genomic_DNA"/>
</dbReference>
<evidence type="ECO:0000313" key="3">
    <source>
        <dbReference type="Proteomes" id="UP000015104"/>
    </source>
</evidence>
<dbReference type="HOGENOM" id="CLU_1095491_0_0_1"/>
<evidence type="ECO:0000256" key="1">
    <source>
        <dbReference type="SAM" id="SignalP"/>
    </source>
</evidence>
<proteinExistence type="predicted"/>
<accession>T1JPW2</accession>
<keyword evidence="1" id="KW-0732">Signal</keyword>
<dbReference type="AlphaFoldDB" id="T1JPW2"/>
<reference evidence="2" key="2">
    <citation type="submission" date="2015-06" db="UniProtKB">
        <authorList>
            <consortium name="EnsemblMetazoa"/>
        </authorList>
    </citation>
    <scope>IDENTIFICATION</scope>
</reference>
<name>T1JPW2_TETUR</name>